<feature type="transmembrane region" description="Helical" evidence="1">
    <location>
        <begin position="90"/>
        <end position="111"/>
    </location>
</feature>
<evidence type="ECO:0000313" key="2">
    <source>
        <dbReference type="EMBL" id="AIR05961.1"/>
    </source>
</evidence>
<organism evidence="2 3">
    <name type="scientific">Cedecea neteri</name>
    <dbReference type="NCBI Taxonomy" id="158822"/>
    <lineage>
        <taxon>Bacteria</taxon>
        <taxon>Pseudomonadati</taxon>
        <taxon>Pseudomonadota</taxon>
        <taxon>Gammaproteobacteria</taxon>
        <taxon>Enterobacterales</taxon>
        <taxon>Enterobacteriaceae</taxon>
        <taxon>Cedecea</taxon>
    </lineage>
</organism>
<feature type="transmembrane region" description="Helical" evidence="1">
    <location>
        <begin position="57"/>
        <end position="78"/>
    </location>
</feature>
<dbReference type="EMBL" id="CP009451">
    <property type="protein sequence ID" value="AIR05961.1"/>
    <property type="molecule type" value="Genomic_DNA"/>
</dbReference>
<name>A0A089Q3Y2_9ENTR</name>
<keyword evidence="3" id="KW-1185">Reference proteome</keyword>
<dbReference type="RefSeq" id="WP_038478800.1">
    <property type="nucleotide sequence ID" value="NZ_CP009451.1"/>
</dbReference>
<protein>
    <submittedName>
        <fullName evidence="2">Membrane protein</fullName>
    </submittedName>
</protein>
<reference evidence="2 3" key="1">
    <citation type="submission" date="2014-09" db="EMBL/GenBank/DDBJ databases">
        <title>Cedecea neteri SSMD04 Genome Sequencing.</title>
        <authorList>
            <person name="Tan J.-Y."/>
        </authorList>
    </citation>
    <scope>NUCLEOTIDE SEQUENCE [LARGE SCALE GENOMIC DNA]</scope>
    <source>
        <strain evidence="2 3">SSMD04</strain>
    </source>
</reference>
<dbReference type="Proteomes" id="UP000029481">
    <property type="component" value="Chromosome"/>
</dbReference>
<dbReference type="AlphaFoldDB" id="A0A089Q3Y2"/>
<gene>
    <name evidence="2" type="ORF">JT31_15460</name>
</gene>
<sequence>MDVKSKINKLLSYIFSKQFMVTAVFMSFFAAIMWYMLWAMSISHYTVLVKDFPELRIYLGFGFSIGLILTLGSLRHLPATKKLKYLGEKFFGYSTVFTVLVLNSADVYVYLFPDKTIGYLSEYDVEFPGPARGKSGHCEAGLWIKDPHTDRWKELCTSKAALLVERRQGMDAVWVTARVNKLGSYIVNYEFAYK</sequence>
<dbReference type="OrthoDB" id="6884671at2"/>
<dbReference type="KEGG" id="cnt:JT31_15460"/>
<keyword evidence="1" id="KW-1133">Transmembrane helix</keyword>
<proteinExistence type="predicted"/>
<keyword evidence="1" id="KW-0812">Transmembrane</keyword>
<evidence type="ECO:0000313" key="3">
    <source>
        <dbReference type="Proteomes" id="UP000029481"/>
    </source>
</evidence>
<keyword evidence="1" id="KW-0472">Membrane</keyword>
<accession>A0A089Q3Y2</accession>
<feature type="transmembrane region" description="Helical" evidence="1">
    <location>
        <begin position="20"/>
        <end position="37"/>
    </location>
</feature>
<evidence type="ECO:0000256" key="1">
    <source>
        <dbReference type="SAM" id="Phobius"/>
    </source>
</evidence>